<dbReference type="RefSeq" id="WP_014444256.1">
    <property type="nucleotide sequence ID" value="NC_017093.1"/>
</dbReference>
<keyword evidence="1" id="KW-0472">Membrane</keyword>
<reference evidence="2 3" key="1">
    <citation type="submission" date="2012-02" db="EMBL/GenBank/DDBJ databases">
        <title>Complete genome sequence of Actinoplanes missouriensis 431 (= NBRC 102363).</title>
        <authorList>
            <person name="Ohnishi Y."/>
            <person name="Ishikawa J."/>
            <person name="Sekine M."/>
            <person name="Hosoyama A."/>
            <person name="Harada T."/>
            <person name="Narita H."/>
            <person name="Hata T."/>
            <person name="Konno Y."/>
            <person name="Tutikane K."/>
            <person name="Fujita N."/>
            <person name="Horinouchi S."/>
            <person name="Hayakawa M."/>
        </authorList>
    </citation>
    <scope>NUCLEOTIDE SEQUENCE [LARGE SCALE GENOMIC DNA]</scope>
    <source>
        <strain evidence="3">ATCC 14538 / DSM 43046 / CBS 188.64 / JCM 3121 / NBRC 102363 / NCIMB 12654 / NRRL B-3342 / UNCC 431</strain>
    </source>
</reference>
<sequence length="129" mass="13619">MNLRLALLLGLVGLGRPVLSIIGAYDGGPLAKPVGPLLMTALISLVWVAAAVWLKVRNPVLTLAVAGIAYAVFAILLNWSLQPFLASAETIPLPGHLAMLLFNAAQGAILGLIALGIQRLIARRRRAVR</sequence>
<keyword evidence="1" id="KW-0812">Transmembrane</keyword>
<evidence type="ECO:0000256" key="1">
    <source>
        <dbReference type="SAM" id="Phobius"/>
    </source>
</evidence>
<evidence type="ECO:0008006" key="4">
    <source>
        <dbReference type="Google" id="ProtNLM"/>
    </source>
</evidence>
<accession>I0H8M5</accession>
<dbReference type="AlphaFoldDB" id="I0H8M5"/>
<proteinExistence type="predicted"/>
<dbReference type="STRING" id="512565.AMIS_41420"/>
<keyword evidence="1" id="KW-1133">Transmembrane helix</keyword>
<dbReference type="EMBL" id="AP012319">
    <property type="protein sequence ID" value="BAL89362.1"/>
    <property type="molecule type" value="Genomic_DNA"/>
</dbReference>
<feature type="transmembrane region" description="Helical" evidence="1">
    <location>
        <begin position="93"/>
        <end position="117"/>
    </location>
</feature>
<protein>
    <recommendedName>
        <fullName evidence="4">Integral membrane protein</fullName>
    </recommendedName>
</protein>
<keyword evidence="3" id="KW-1185">Reference proteome</keyword>
<evidence type="ECO:0000313" key="3">
    <source>
        <dbReference type="Proteomes" id="UP000007882"/>
    </source>
</evidence>
<dbReference type="KEGG" id="ams:AMIS_41420"/>
<name>I0H8M5_ACTM4</name>
<feature type="transmembrane region" description="Helical" evidence="1">
    <location>
        <begin position="36"/>
        <end position="54"/>
    </location>
</feature>
<dbReference type="HOGENOM" id="CLU_158407_0_0_11"/>
<gene>
    <name evidence="2" type="ordered locus">AMIS_41420</name>
</gene>
<dbReference type="PATRIC" id="fig|512565.3.peg.4124"/>
<dbReference type="Proteomes" id="UP000007882">
    <property type="component" value="Chromosome"/>
</dbReference>
<dbReference type="eggNOG" id="ENOG5032TW5">
    <property type="taxonomic scope" value="Bacteria"/>
</dbReference>
<evidence type="ECO:0000313" key="2">
    <source>
        <dbReference type="EMBL" id="BAL89362.1"/>
    </source>
</evidence>
<dbReference type="OrthoDB" id="4230309at2"/>
<organism evidence="2 3">
    <name type="scientific">Actinoplanes missouriensis (strain ATCC 14538 / DSM 43046 / CBS 188.64 / JCM 3121 / NBRC 102363 / NCIMB 12654 / NRRL B-3342 / UNCC 431)</name>
    <dbReference type="NCBI Taxonomy" id="512565"/>
    <lineage>
        <taxon>Bacteria</taxon>
        <taxon>Bacillati</taxon>
        <taxon>Actinomycetota</taxon>
        <taxon>Actinomycetes</taxon>
        <taxon>Micromonosporales</taxon>
        <taxon>Micromonosporaceae</taxon>
        <taxon>Actinoplanes</taxon>
    </lineage>
</organism>
<feature type="transmembrane region" description="Helical" evidence="1">
    <location>
        <begin position="61"/>
        <end position="81"/>
    </location>
</feature>